<sequence length="154" mass="17699">MSTYVKNDFTVSSNKNYLDVELIYNYLHDEAYWSKGIPLRLVEKSIQNSICFGVFAGDPEKGKSKQVGFGRIITDSSTFAYLADIFILNEFRGLGLGKSLVQTMINYPSIREVRRILLATKDAHGLYKQYDFQAVKDKNLFMEINQKDIYNKLS</sequence>
<keyword evidence="2" id="KW-0808">Transferase</keyword>
<feature type="domain" description="N-acetyltransferase" evidence="1">
    <location>
        <begin position="9"/>
        <end position="154"/>
    </location>
</feature>
<proteinExistence type="predicted"/>
<dbReference type="EMBL" id="PQWM01000002">
    <property type="protein sequence ID" value="RDZ18941.1"/>
    <property type="molecule type" value="Genomic_DNA"/>
</dbReference>
<dbReference type="SUPFAM" id="SSF55729">
    <property type="entry name" value="Acyl-CoA N-acyltransferases (Nat)"/>
    <property type="match status" value="1"/>
</dbReference>
<dbReference type="AlphaFoldDB" id="A0A3D8XAC1"/>
<evidence type="ECO:0000259" key="1">
    <source>
        <dbReference type="PROSITE" id="PS51186"/>
    </source>
</evidence>
<name>A0A3D8XAC1_PRIMG</name>
<dbReference type="PROSITE" id="PS51186">
    <property type="entry name" value="GNAT"/>
    <property type="match status" value="1"/>
</dbReference>
<dbReference type="InterPro" id="IPR053144">
    <property type="entry name" value="Acetyltransferase_Butenolide"/>
</dbReference>
<evidence type="ECO:0000313" key="3">
    <source>
        <dbReference type="Proteomes" id="UP000256519"/>
    </source>
</evidence>
<dbReference type="InterPro" id="IPR000182">
    <property type="entry name" value="GNAT_dom"/>
</dbReference>
<organism evidence="2 3">
    <name type="scientific">Priestia megaterium</name>
    <name type="common">Bacillus megaterium</name>
    <dbReference type="NCBI Taxonomy" id="1404"/>
    <lineage>
        <taxon>Bacteria</taxon>
        <taxon>Bacillati</taxon>
        <taxon>Bacillota</taxon>
        <taxon>Bacilli</taxon>
        <taxon>Bacillales</taxon>
        <taxon>Bacillaceae</taxon>
        <taxon>Priestia</taxon>
    </lineage>
</organism>
<comment type="caution">
    <text evidence="2">The sequence shown here is derived from an EMBL/GenBank/DDBJ whole genome shotgun (WGS) entry which is preliminary data.</text>
</comment>
<reference evidence="2 3" key="1">
    <citation type="journal article" date="2018" name="Appl. Environ. Microbiol.">
        <title>Antimicrobial susceptibility testing and tentative epidemiological cut-off values of five Bacillus species relevant for use as animal feed additives or for plant protection.</title>
        <authorList>
            <person name="Agerso Y."/>
            <person name="Stuer-Lauridsen B."/>
            <person name="Bjerre K."/>
            <person name="Jensen M.G."/>
            <person name="Johansen E."/>
            <person name="Bennedsen M."/>
            <person name="Brockmann E."/>
            <person name="Nielsen B."/>
        </authorList>
    </citation>
    <scope>NUCLEOTIDE SEQUENCE [LARGE SCALE GENOMIC DNA]</scope>
    <source>
        <strain evidence="2 3">CHCC20162</strain>
    </source>
</reference>
<dbReference type="GO" id="GO:0016747">
    <property type="term" value="F:acyltransferase activity, transferring groups other than amino-acyl groups"/>
    <property type="evidence" value="ECO:0007669"/>
    <property type="project" value="InterPro"/>
</dbReference>
<dbReference type="PANTHER" id="PTHR43233">
    <property type="entry name" value="FAMILY N-ACETYLTRANSFERASE, PUTATIVE (AFU_ORTHOLOGUE AFUA_6G03350)-RELATED"/>
    <property type="match status" value="1"/>
</dbReference>
<dbReference type="RefSeq" id="WP_116070999.1">
    <property type="nucleotide sequence ID" value="NZ_CP187631.1"/>
</dbReference>
<accession>A0A3D8XAC1</accession>
<evidence type="ECO:0000313" key="2">
    <source>
        <dbReference type="EMBL" id="RDZ18941.1"/>
    </source>
</evidence>
<dbReference type="Pfam" id="PF13508">
    <property type="entry name" value="Acetyltransf_7"/>
    <property type="match status" value="1"/>
</dbReference>
<dbReference type="Gene3D" id="3.40.630.30">
    <property type="match status" value="1"/>
</dbReference>
<dbReference type="InterPro" id="IPR016181">
    <property type="entry name" value="Acyl_CoA_acyltransferase"/>
</dbReference>
<dbReference type="PANTHER" id="PTHR43233:SF1">
    <property type="entry name" value="FAMILY N-ACETYLTRANSFERASE, PUTATIVE (AFU_ORTHOLOGUE AFUA_6G03350)-RELATED"/>
    <property type="match status" value="1"/>
</dbReference>
<gene>
    <name evidence="2" type="ORF">C3744_00025</name>
</gene>
<dbReference type="CDD" id="cd04301">
    <property type="entry name" value="NAT_SF"/>
    <property type="match status" value="1"/>
</dbReference>
<protein>
    <submittedName>
        <fullName evidence="2">GNAT family N-acetyltransferase</fullName>
    </submittedName>
</protein>
<dbReference type="Proteomes" id="UP000256519">
    <property type="component" value="Unassembled WGS sequence"/>
</dbReference>